<feature type="transmembrane region" description="Helical" evidence="8">
    <location>
        <begin position="167"/>
        <end position="184"/>
    </location>
</feature>
<keyword evidence="5 8" id="KW-1133">Transmembrane helix</keyword>
<proteinExistence type="predicted"/>
<dbReference type="InterPro" id="IPR000715">
    <property type="entry name" value="Glycosyl_transferase_4"/>
</dbReference>
<dbReference type="EMBL" id="AFHG01000058">
    <property type="protein sequence ID" value="EGK70150.1"/>
    <property type="molecule type" value="Genomic_DNA"/>
</dbReference>
<reference evidence="9 10" key="1">
    <citation type="journal article" date="2011" name="J. Bacteriol.">
        <title>Genome sequence of Methyloversatilis universalis FAM5T, a methylotrophic representative of the order Rhodocyclales.</title>
        <authorList>
            <person name="Kittichotirat W."/>
            <person name="Good N.M."/>
            <person name="Hall R."/>
            <person name="Bringel F."/>
            <person name="Lajus A."/>
            <person name="Medigue C."/>
            <person name="Smalley N.E."/>
            <person name="Beck D."/>
            <person name="Bumgarner R."/>
            <person name="Vuilleumier S."/>
            <person name="Kalyuzhnaya M.G."/>
        </authorList>
    </citation>
    <scope>NUCLEOTIDE SEQUENCE [LARGE SCALE GENOMIC DNA]</scope>
    <source>
        <strain evidence="10">ATCC BAA-1314 / JCM 13912 / FAM5</strain>
    </source>
</reference>
<dbReference type="GO" id="GO:0044038">
    <property type="term" value="P:cell wall macromolecule biosynthetic process"/>
    <property type="evidence" value="ECO:0007669"/>
    <property type="project" value="TreeGrafter"/>
</dbReference>
<feature type="binding site" evidence="7">
    <location>
        <position position="135"/>
    </location>
    <ligand>
        <name>Mg(2+)</name>
        <dbReference type="ChEBI" id="CHEBI:18420"/>
    </ligand>
</feature>
<keyword evidence="3 9" id="KW-0808">Transferase</keyword>
<evidence type="ECO:0000256" key="6">
    <source>
        <dbReference type="ARBA" id="ARBA00023136"/>
    </source>
</evidence>
<keyword evidence="7" id="KW-0460">Magnesium</keyword>
<keyword evidence="10" id="KW-1185">Reference proteome</keyword>
<keyword evidence="6 8" id="KW-0472">Membrane</keyword>
<name>F5RGU6_METUF</name>
<evidence type="ECO:0000256" key="4">
    <source>
        <dbReference type="ARBA" id="ARBA00022692"/>
    </source>
</evidence>
<dbReference type="GO" id="GO:0016780">
    <property type="term" value="F:phosphotransferase activity, for other substituted phosphate groups"/>
    <property type="evidence" value="ECO:0007669"/>
    <property type="project" value="InterPro"/>
</dbReference>
<dbReference type="GO" id="GO:0009103">
    <property type="term" value="P:lipopolysaccharide biosynthetic process"/>
    <property type="evidence" value="ECO:0007669"/>
    <property type="project" value="TreeGrafter"/>
</dbReference>
<dbReference type="GO" id="GO:0005886">
    <property type="term" value="C:plasma membrane"/>
    <property type="evidence" value="ECO:0007669"/>
    <property type="project" value="UniProtKB-SubCell"/>
</dbReference>
<evidence type="ECO:0000256" key="8">
    <source>
        <dbReference type="SAM" id="Phobius"/>
    </source>
</evidence>
<gene>
    <name evidence="9" type="ORF">METUNv1_03537</name>
</gene>
<feature type="transmembrane region" description="Helical" evidence="8">
    <location>
        <begin position="220"/>
        <end position="239"/>
    </location>
</feature>
<evidence type="ECO:0000256" key="2">
    <source>
        <dbReference type="ARBA" id="ARBA00022475"/>
    </source>
</evidence>
<comment type="caution">
    <text evidence="9">The sequence shown here is derived from an EMBL/GenBank/DDBJ whole genome shotgun (WGS) entry which is preliminary data.</text>
</comment>
<dbReference type="GO" id="GO:0071555">
    <property type="term" value="P:cell wall organization"/>
    <property type="evidence" value="ECO:0007669"/>
    <property type="project" value="TreeGrafter"/>
</dbReference>
<dbReference type="CDD" id="cd06854">
    <property type="entry name" value="GT_WbpL_WbcO_like"/>
    <property type="match status" value="1"/>
</dbReference>
<feature type="binding site" evidence="7">
    <location>
        <position position="195"/>
    </location>
    <ligand>
        <name>Mg(2+)</name>
        <dbReference type="ChEBI" id="CHEBI:18420"/>
    </ligand>
</feature>
<keyword evidence="4 8" id="KW-0812">Transmembrane</keyword>
<dbReference type="STRING" id="1000565.METUNv1_03537"/>
<evidence type="ECO:0000256" key="5">
    <source>
        <dbReference type="ARBA" id="ARBA00022989"/>
    </source>
</evidence>
<dbReference type="PANTHER" id="PTHR22926:SF3">
    <property type="entry name" value="UNDECAPRENYL-PHOSPHATE ALPHA-N-ACETYLGLUCOSAMINYL 1-PHOSPHATE TRANSFERASE"/>
    <property type="match status" value="1"/>
</dbReference>
<feature type="transmembrane region" description="Helical" evidence="8">
    <location>
        <begin position="196"/>
        <end position="214"/>
    </location>
</feature>
<evidence type="ECO:0000256" key="3">
    <source>
        <dbReference type="ARBA" id="ARBA00022679"/>
    </source>
</evidence>
<comment type="subcellular location">
    <subcellularLocation>
        <location evidence="1">Cell membrane</location>
        <topology evidence="1">Multi-pass membrane protein</topology>
    </subcellularLocation>
</comment>
<sequence>MTVALSSLLAAVVSAAGAAGLLWLLLRTGWAWRLATDEPNHRSLHTRVTPRVGGWGIVAGSVLALAVSGVAPPWALPAAVLVGVSFADDRHGLSTGLRFGMHFVAAAALVLLAGLPGLWALPVAVLTVWMTNLYNFMDGSDGLAGGMALSGFGACALAAAAAGEPELAVPAAALAGGAAGFLVFNLHPARVFMGDAGSIPLGFLAAALGLEGVLRGVWPAWFVPVVFAPFIVDASVTLARRMLRGERFWQAHREHFYQRLVRSGFGHARTAWFAYALMATCAACALLARALDSAWTPPLLALPAAVLLAAGLWIDRRWRAWNDTQDIR</sequence>
<dbReference type="PANTHER" id="PTHR22926">
    <property type="entry name" value="PHOSPHO-N-ACETYLMURAMOYL-PENTAPEPTIDE-TRANSFERASE"/>
    <property type="match status" value="1"/>
</dbReference>
<keyword evidence="7" id="KW-0479">Metal-binding</keyword>
<evidence type="ECO:0000256" key="1">
    <source>
        <dbReference type="ARBA" id="ARBA00004651"/>
    </source>
</evidence>
<accession>F5RGU6</accession>
<feature type="transmembrane region" description="Helical" evidence="8">
    <location>
        <begin position="272"/>
        <end position="291"/>
    </location>
</feature>
<evidence type="ECO:0000256" key="7">
    <source>
        <dbReference type="PIRSR" id="PIRSR600715-1"/>
    </source>
</evidence>
<comment type="cofactor">
    <cofactor evidence="7">
        <name>Mg(2+)</name>
        <dbReference type="ChEBI" id="CHEBI:18420"/>
    </cofactor>
</comment>
<dbReference type="Proteomes" id="UP000005019">
    <property type="component" value="Unassembled WGS sequence"/>
</dbReference>
<dbReference type="RefSeq" id="WP_008064015.1">
    <property type="nucleotide sequence ID" value="NZ_AFHG01000058.1"/>
</dbReference>
<feature type="transmembrane region" description="Helical" evidence="8">
    <location>
        <begin position="143"/>
        <end position="161"/>
    </location>
</feature>
<keyword evidence="2" id="KW-1003">Cell membrane</keyword>
<feature type="transmembrane region" description="Helical" evidence="8">
    <location>
        <begin position="55"/>
        <end position="84"/>
    </location>
</feature>
<evidence type="ECO:0000313" key="9">
    <source>
        <dbReference type="EMBL" id="EGK70150.1"/>
    </source>
</evidence>
<feature type="transmembrane region" description="Helical" evidence="8">
    <location>
        <begin position="297"/>
        <end position="314"/>
    </location>
</feature>
<dbReference type="eggNOG" id="COG0472">
    <property type="taxonomic scope" value="Bacteria"/>
</dbReference>
<protein>
    <submittedName>
        <fullName evidence="9">Glycosyl transferase family 4</fullName>
    </submittedName>
</protein>
<dbReference type="AlphaFoldDB" id="F5RGU6"/>
<dbReference type="Pfam" id="PF00953">
    <property type="entry name" value="Glycos_transf_4"/>
    <property type="match status" value="1"/>
</dbReference>
<dbReference type="OrthoDB" id="9783652at2"/>
<evidence type="ECO:0000313" key="10">
    <source>
        <dbReference type="Proteomes" id="UP000005019"/>
    </source>
</evidence>
<organism evidence="9 10">
    <name type="scientific">Methyloversatilis universalis (strain ATCC BAA-1314 / DSM 25237 / JCM 13912 / CCUG 52030 / FAM5)</name>
    <dbReference type="NCBI Taxonomy" id="1000565"/>
    <lineage>
        <taxon>Bacteria</taxon>
        <taxon>Pseudomonadati</taxon>
        <taxon>Pseudomonadota</taxon>
        <taxon>Betaproteobacteria</taxon>
        <taxon>Nitrosomonadales</taxon>
        <taxon>Sterolibacteriaceae</taxon>
        <taxon>Methyloversatilis</taxon>
    </lineage>
</organism>
<dbReference type="GO" id="GO:0046872">
    <property type="term" value="F:metal ion binding"/>
    <property type="evidence" value="ECO:0007669"/>
    <property type="project" value="UniProtKB-KW"/>
</dbReference>